<name>A0AAU7BS55_9FLAO</name>
<dbReference type="PRINTS" id="PR00455">
    <property type="entry name" value="HTHTETR"/>
</dbReference>
<dbReference type="GO" id="GO:0003677">
    <property type="term" value="F:DNA binding"/>
    <property type="evidence" value="ECO:0007669"/>
    <property type="project" value="UniProtKB-UniRule"/>
</dbReference>
<reference evidence="4" key="1">
    <citation type="submission" date="2024-05" db="EMBL/GenBank/DDBJ databases">
        <title>Pontimicrobium maritimus sp. nov., isolated form sea water.</title>
        <authorList>
            <person name="Muhammad N."/>
            <person name="Vuong T.Q."/>
            <person name="Han H.L."/>
            <person name="Kim S.-G."/>
        </authorList>
    </citation>
    <scope>NUCLEOTIDE SEQUENCE</scope>
    <source>
        <strain evidence="4">SW4</strain>
    </source>
</reference>
<accession>A0AAU7BS55</accession>
<keyword evidence="1 2" id="KW-0238">DNA-binding</keyword>
<dbReference type="PANTHER" id="PTHR43479:SF11">
    <property type="entry name" value="ACREF_ENVCD OPERON REPRESSOR-RELATED"/>
    <property type="match status" value="1"/>
</dbReference>
<sequence length="204" mass="23730">MREKIIHKSADLFLSYGFKSVTMDDIANALGISKKTIYQHFDNKTKLVEATTLSLFNIISYGIDAICALEKNPIEEIYDIKRFVSEHLKDEKSSPQYQLQKYYPKIYNTLKGKQFDVMYQCVNANLKRGIKLKIYRDTIHVDFITRIYFNGILAIKDEDLFSKKKFSVNMLLDNYLEYHLRGICTNKGLAILNTTIQKNQSLNS</sequence>
<dbReference type="InterPro" id="IPR001647">
    <property type="entry name" value="HTH_TetR"/>
</dbReference>
<dbReference type="SUPFAM" id="SSF46689">
    <property type="entry name" value="Homeodomain-like"/>
    <property type="match status" value="1"/>
</dbReference>
<dbReference type="InterPro" id="IPR050624">
    <property type="entry name" value="HTH-type_Tx_Regulator"/>
</dbReference>
<dbReference type="InterPro" id="IPR009057">
    <property type="entry name" value="Homeodomain-like_sf"/>
</dbReference>
<protein>
    <submittedName>
        <fullName evidence="4">TetR/AcrR family transcriptional regulator</fullName>
    </submittedName>
</protein>
<feature type="domain" description="HTH tetR-type" evidence="3">
    <location>
        <begin position="1"/>
        <end position="59"/>
    </location>
</feature>
<dbReference type="Pfam" id="PF00440">
    <property type="entry name" value="TetR_N"/>
    <property type="match status" value="1"/>
</dbReference>
<evidence type="ECO:0000256" key="1">
    <source>
        <dbReference type="ARBA" id="ARBA00023125"/>
    </source>
</evidence>
<dbReference type="AlphaFoldDB" id="A0AAU7BS55"/>
<evidence type="ECO:0000259" key="3">
    <source>
        <dbReference type="PROSITE" id="PS50977"/>
    </source>
</evidence>
<dbReference type="Gene3D" id="1.10.357.10">
    <property type="entry name" value="Tetracycline Repressor, domain 2"/>
    <property type="match status" value="1"/>
</dbReference>
<evidence type="ECO:0000256" key="2">
    <source>
        <dbReference type="PROSITE-ProRule" id="PRU00335"/>
    </source>
</evidence>
<dbReference type="EMBL" id="CP157199">
    <property type="protein sequence ID" value="XBG60840.1"/>
    <property type="molecule type" value="Genomic_DNA"/>
</dbReference>
<dbReference type="PROSITE" id="PS50977">
    <property type="entry name" value="HTH_TETR_2"/>
    <property type="match status" value="1"/>
</dbReference>
<dbReference type="PANTHER" id="PTHR43479">
    <property type="entry name" value="ACREF/ENVCD OPERON REPRESSOR-RELATED"/>
    <property type="match status" value="1"/>
</dbReference>
<evidence type="ECO:0000313" key="4">
    <source>
        <dbReference type="EMBL" id="XBG60840.1"/>
    </source>
</evidence>
<gene>
    <name evidence="4" type="ORF">ABGB03_13340</name>
</gene>
<dbReference type="RefSeq" id="WP_347923069.1">
    <property type="nucleotide sequence ID" value="NZ_CP157199.1"/>
</dbReference>
<proteinExistence type="predicted"/>
<organism evidence="4">
    <name type="scientific">Pontimicrobium sp. SW4</name>
    <dbReference type="NCBI Taxonomy" id="3153519"/>
    <lineage>
        <taxon>Bacteria</taxon>
        <taxon>Pseudomonadati</taxon>
        <taxon>Bacteroidota</taxon>
        <taxon>Flavobacteriia</taxon>
        <taxon>Flavobacteriales</taxon>
        <taxon>Flavobacteriaceae</taxon>
        <taxon>Pontimicrobium</taxon>
    </lineage>
</organism>
<feature type="DNA-binding region" description="H-T-H motif" evidence="2">
    <location>
        <begin position="22"/>
        <end position="41"/>
    </location>
</feature>